<dbReference type="EMBL" id="CM055738">
    <property type="protein sequence ID" value="KAJ8005069.1"/>
    <property type="molecule type" value="Genomic_DNA"/>
</dbReference>
<proteinExistence type="predicted"/>
<dbReference type="Proteomes" id="UP001157502">
    <property type="component" value="Chromosome 11"/>
</dbReference>
<protein>
    <submittedName>
        <fullName evidence="1">Uncharacterized protein</fullName>
    </submittedName>
</protein>
<evidence type="ECO:0000313" key="2">
    <source>
        <dbReference type="Proteomes" id="UP001157502"/>
    </source>
</evidence>
<keyword evidence="2" id="KW-1185">Reference proteome</keyword>
<reference evidence="1" key="1">
    <citation type="submission" date="2021-05" db="EMBL/GenBank/DDBJ databases">
        <authorList>
            <person name="Pan Q."/>
            <person name="Jouanno E."/>
            <person name="Zahm M."/>
            <person name="Klopp C."/>
            <person name="Cabau C."/>
            <person name="Louis A."/>
            <person name="Berthelot C."/>
            <person name="Parey E."/>
            <person name="Roest Crollius H."/>
            <person name="Montfort J."/>
            <person name="Robinson-Rechavi M."/>
            <person name="Bouchez O."/>
            <person name="Lampietro C."/>
            <person name="Lopez Roques C."/>
            <person name="Donnadieu C."/>
            <person name="Postlethwait J."/>
            <person name="Bobe J."/>
            <person name="Dillon D."/>
            <person name="Chandos A."/>
            <person name="von Hippel F."/>
            <person name="Guiguen Y."/>
        </authorList>
    </citation>
    <scope>NUCLEOTIDE SEQUENCE</scope>
    <source>
        <strain evidence="1">YG-Jan2019</strain>
    </source>
</reference>
<accession>A0ACC2GMV6</accession>
<evidence type="ECO:0000313" key="1">
    <source>
        <dbReference type="EMBL" id="KAJ8005069.1"/>
    </source>
</evidence>
<gene>
    <name evidence="1" type="ORF">DPEC_G00142830</name>
</gene>
<sequence length="157" mass="17740">MIGADVYGRARDRINPTSFPQTAGRRLTAVPKFPMSIDGRTSLLPVSQPRSKVRELRSVRRRPESHVIRKLDCSVRKIDPLRFGERGARGRAGGRGLSQTLSATVHPVFIQQEERERGEAVDIHKDERVAPSSLRIERERFMEGNHRAVLQNGRALP</sequence>
<comment type="caution">
    <text evidence="1">The sequence shown here is derived from an EMBL/GenBank/DDBJ whole genome shotgun (WGS) entry which is preliminary data.</text>
</comment>
<organism evidence="1 2">
    <name type="scientific">Dallia pectoralis</name>
    <name type="common">Alaska blackfish</name>
    <dbReference type="NCBI Taxonomy" id="75939"/>
    <lineage>
        <taxon>Eukaryota</taxon>
        <taxon>Metazoa</taxon>
        <taxon>Chordata</taxon>
        <taxon>Craniata</taxon>
        <taxon>Vertebrata</taxon>
        <taxon>Euteleostomi</taxon>
        <taxon>Actinopterygii</taxon>
        <taxon>Neopterygii</taxon>
        <taxon>Teleostei</taxon>
        <taxon>Protacanthopterygii</taxon>
        <taxon>Esociformes</taxon>
        <taxon>Umbridae</taxon>
        <taxon>Dallia</taxon>
    </lineage>
</organism>
<name>A0ACC2GMV6_DALPE</name>